<feature type="domain" description="VQ" evidence="1">
    <location>
        <begin position="68"/>
        <end position="92"/>
    </location>
</feature>
<organism evidence="2 3">
    <name type="scientific">Stephania japonica</name>
    <dbReference type="NCBI Taxonomy" id="461633"/>
    <lineage>
        <taxon>Eukaryota</taxon>
        <taxon>Viridiplantae</taxon>
        <taxon>Streptophyta</taxon>
        <taxon>Embryophyta</taxon>
        <taxon>Tracheophyta</taxon>
        <taxon>Spermatophyta</taxon>
        <taxon>Magnoliopsida</taxon>
        <taxon>Ranunculales</taxon>
        <taxon>Menispermaceae</taxon>
        <taxon>Menispermoideae</taxon>
        <taxon>Cissampelideae</taxon>
        <taxon>Stephania</taxon>
    </lineage>
</organism>
<evidence type="ECO:0000313" key="3">
    <source>
        <dbReference type="Proteomes" id="UP001417504"/>
    </source>
</evidence>
<dbReference type="PANTHER" id="PTHR34794">
    <property type="entry name" value="EXPRESSED PROTEIN"/>
    <property type="match status" value="1"/>
</dbReference>
<protein>
    <recommendedName>
        <fullName evidence="1">VQ domain-containing protein</fullName>
    </recommendedName>
</protein>
<dbReference type="InterPro" id="IPR008889">
    <property type="entry name" value="VQ"/>
</dbReference>
<reference evidence="2 3" key="1">
    <citation type="submission" date="2024-01" db="EMBL/GenBank/DDBJ databases">
        <title>Genome assemblies of Stephania.</title>
        <authorList>
            <person name="Yang L."/>
        </authorList>
    </citation>
    <scope>NUCLEOTIDE SEQUENCE [LARGE SCALE GENOMIC DNA]</scope>
    <source>
        <strain evidence="2">QJT</strain>
        <tissue evidence="2">Leaf</tissue>
    </source>
</reference>
<dbReference type="EMBL" id="JBBNAE010000009">
    <property type="protein sequence ID" value="KAK9097148.1"/>
    <property type="molecule type" value="Genomic_DNA"/>
</dbReference>
<dbReference type="InterPro" id="IPR039610">
    <property type="entry name" value="VQ29"/>
</dbReference>
<dbReference type="PANTHER" id="PTHR34794:SF1">
    <property type="entry name" value="OS10G0101800 PROTEIN"/>
    <property type="match status" value="1"/>
</dbReference>
<gene>
    <name evidence="2" type="ORF">Sjap_022645</name>
</gene>
<accession>A0AAP0EWH0</accession>
<name>A0AAP0EWH0_9MAGN</name>
<dbReference type="AlphaFoldDB" id="A0AAP0EWH0"/>
<dbReference type="Pfam" id="PF05678">
    <property type="entry name" value="VQ"/>
    <property type="match status" value="1"/>
</dbReference>
<evidence type="ECO:0000259" key="1">
    <source>
        <dbReference type="Pfam" id="PF05678"/>
    </source>
</evidence>
<comment type="caution">
    <text evidence="2">The sequence shown here is derived from an EMBL/GenBank/DDBJ whole genome shotgun (WGS) entry which is preliminary data.</text>
</comment>
<dbReference type="Proteomes" id="UP001417504">
    <property type="component" value="Unassembled WGS sequence"/>
</dbReference>
<sequence>MDPYSSSSTTFDSSSFSFTDIHKLKSSTPFGAPKNVRKTKKPIQVESFLHSARNNEYLTNKPWRKPVPPPPRVYRVHPANFRDLVQELTGKPKFPANQPRLQSARAAPPPLMTTSTMSLPWTSISQQISALDHNNVVVSESNTSEVFASSDSSAMSNGAAIDASFAMASSPTSWCTNWCSSTPLLMSPGTLTSLEQKRSFN</sequence>
<evidence type="ECO:0000313" key="2">
    <source>
        <dbReference type="EMBL" id="KAK9097148.1"/>
    </source>
</evidence>
<proteinExistence type="predicted"/>
<keyword evidence="3" id="KW-1185">Reference proteome</keyword>